<dbReference type="InterPro" id="IPR019734">
    <property type="entry name" value="TPR_rpt"/>
</dbReference>
<dbReference type="PANTHER" id="PTHR46825:SF9">
    <property type="entry name" value="BETA-LACTAMASE-RELATED DOMAIN-CONTAINING PROTEIN"/>
    <property type="match status" value="1"/>
</dbReference>
<protein>
    <recommendedName>
        <fullName evidence="2">Beta-lactamase-related domain-containing protein</fullName>
    </recommendedName>
</protein>
<feature type="repeat" description="TPR" evidence="1">
    <location>
        <begin position="404"/>
        <end position="437"/>
    </location>
</feature>
<dbReference type="PROSITE" id="PS50005">
    <property type="entry name" value="TPR"/>
    <property type="match status" value="1"/>
</dbReference>
<dbReference type="Pfam" id="PF00144">
    <property type="entry name" value="Beta-lactamase"/>
    <property type="match status" value="1"/>
</dbReference>
<keyword evidence="4" id="KW-1185">Reference proteome</keyword>
<dbReference type="Proteomes" id="UP001500742">
    <property type="component" value="Unassembled WGS sequence"/>
</dbReference>
<gene>
    <name evidence="3" type="ORF">GCM10022210_16200</name>
</gene>
<dbReference type="EMBL" id="BAAAZC010000010">
    <property type="protein sequence ID" value="GAA3968142.1"/>
    <property type="molecule type" value="Genomic_DNA"/>
</dbReference>
<dbReference type="SUPFAM" id="SSF56601">
    <property type="entry name" value="beta-lactamase/transpeptidase-like"/>
    <property type="match status" value="1"/>
</dbReference>
<keyword evidence="1" id="KW-0802">TPR repeat</keyword>
<dbReference type="SMART" id="SM00028">
    <property type="entry name" value="TPR"/>
    <property type="match status" value="2"/>
</dbReference>
<dbReference type="PANTHER" id="PTHR46825">
    <property type="entry name" value="D-ALANYL-D-ALANINE-CARBOXYPEPTIDASE/ENDOPEPTIDASE AMPH"/>
    <property type="match status" value="1"/>
</dbReference>
<sequence>MLNIAAYGQNPVQKRLDSIMQLAHTRGIFNGNVLVAQNGRIVYERSFGYADGSKTKLLTSAYKFDIGSVSKEFNGAAILLLKQRGELSLDDPISKFLTDLPEWSAKVKIRHLLTYTSGIPTYDPISSEGDSVILANLKQLKSLKFEPGTAYLYNHYNVYLQMRIVEKVSGQSYAGFLNSNIFKPCGMNGAVVDLPVSSPDIAKAFDQDFHPTPYFQTVSGWVRLTAKDLYLWSECLHQNKILNKSSFAELAAGFPNGESSIGTTGFSGDTLSWHRHQGSNSNYEALLYSDLKQGLTVVMMTNNQQMKVDGIKNALFAALSKEPATVPKKSFYLEIREKTLANVDQGLKYYQELKANQQDTYDFSFEIGDLISTGKYLLRRNKFDDAIKVFQTAVALKAKPADIAYSYELMGECYLKKGDKTNAQINYRQALTLNPNNKNAAGMLQQIDKS</sequence>
<proteinExistence type="predicted"/>
<dbReference type="InterPro" id="IPR012338">
    <property type="entry name" value="Beta-lactam/transpept-like"/>
</dbReference>
<dbReference type="InterPro" id="IPR001466">
    <property type="entry name" value="Beta-lactam-related"/>
</dbReference>
<reference evidence="4" key="1">
    <citation type="journal article" date="2019" name="Int. J. Syst. Evol. Microbiol.">
        <title>The Global Catalogue of Microorganisms (GCM) 10K type strain sequencing project: providing services to taxonomists for standard genome sequencing and annotation.</title>
        <authorList>
            <consortium name="The Broad Institute Genomics Platform"/>
            <consortium name="The Broad Institute Genome Sequencing Center for Infectious Disease"/>
            <person name="Wu L."/>
            <person name="Ma J."/>
        </authorList>
    </citation>
    <scope>NUCLEOTIDE SEQUENCE [LARGE SCALE GENOMIC DNA]</scope>
    <source>
        <strain evidence="4">JCM 16601</strain>
    </source>
</reference>
<dbReference type="Gene3D" id="3.40.710.10">
    <property type="entry name" value="DD-peptidase/beta-lactamase superfamily"/>
    <property type="match status" value="1"/>
</dbReference>
<feature type="domain" description="Beta-lactamase-related" evidence="2">
    <location>
        <begin position="23"/>
        <end position="317"/>
    </location>
</feature>
<dbReference type="SUPFAM" id="SSF48452">
    <property type="entry name" value="TPR-like"/>
    <property type="match status" value="1"/>
</dbReference>
<evidence type="ECO:0000313" key="3">
    <source>
        <dbReference type="EMBL" id="GAA3968142.1"/>
    </source>
</evidence>
<evidence type="ECO:0000259" key="2">
    <source>
        <dbReference type="Pfam" id="PF00144"/>
    </source>
</evidence>
<dbReference type="InterPro" id="IPR011990">
    <property type="entry name" value="TPR-like_helical_dom_sf"/>
</dbReference>
<name>A0ABP7PPU1_9SPHI</name>
<dbReference type="Gene3D" id="1.25.40.10">
    <property type="entry name" value="Tetratricopeptide repeat domain"/>
    <property type="match status" value="1"/>
</dbReference>
<organism evidence="3 4">
    <name type="scientific">Mucilaginibacter dorajii</name>
    <dbReference type="NCBI Taxonomy" id="692994"/>
    <lineage>
        <taxon>Bacteria</taxon>
        <taxon>Pseudomonadati</taxon>
        <taxon>Bacteroidota</taxon>
        <taxon>Sphingobacteriia</taxon>
        <taxon>Sphingobacteriales</taxon>
        <taxon>Sphingobacteriaceae</taxon>
        <taxon>Mucilaginibacter</taxon>
    </lineage>
</organism>
<dbReference type="InterPro" id="IPR050491">
    <property type="entry name" value="AmpC-like"/>
</dbReference>
<comment type="caution">
    <text evidence="3">The sequence shown here is derived from an EMBL/GenBank/DDBJ whole genome shotgun (WGS) entry which is preliminary data.</text>
</comment>
<evidence type="ECO:0000256" key="1">
    <source>
        <dbReference type="PROSITE-ProRule" id="PRU00339"/>
    </source>
</evidence>
<evidence type="ECO:0000313" key="4">
    <source>
        <dbReference type="Proteomes" id="UP001500742"/>
    </source>
</evidence>
<dbReference type="Pfam" id="PF13181">
    <property type="entry name" value="TPR_8"/>
    <property type="match status" value="1"/>
</dbReference>
<accession>A0ABP7PPU1</accession>